<dbReference type="SMART" id="SM00871">
    <property type="entry name" value="AraC_E_bind"/>
    <property type="match status" value="1"/>
</dbReference>
<dbReference type="SUPFAM" id="SSF55136">
    <property type="entry name" value="Probable bacterial effector-binding domain"/>
    <property type="match status" value="1"/>
</dbReference>
<dbReference type="InterPro" id="IPR053182">
    <property type="entry name" value="YobU-like_regulator"/>
</dbReference>
<dbReference type="Gene3D" id="3.20.80.10">
    <property type="entry name" value="Regulatory factor, effector binding domain"/>
    <property type="match status" value="1"/>
</dbReference>
<dbReference type="AlphaFoldDB" id="L8JVE3"/>
<dbReference type="InterPro" id="IPR010499">
    <property type="entry name" value="AraC_E-bd"/>
</dbReference>
<accession>L8JVE3</accession>
<dbReference type="STRING" id="1237149.C900_03016"/>
<comment type="caution">
    <text evidence="2">The sequence shown here is derived from an EMBL/GenBank/DDBJ whole genome shotgun (WGS) entry which is preliminary data.</text>
</comment>
<proteinExistence type="predicted"/>
<dbReference type="EMBL" id="AMZN01000044">
    <property type="protein sequence ID" value="ELR71212.1"/>
    <property type="molecule type" value="Genomic_DNA"/>
</dbReference>
<dbReference type="PANTHER" id="PTHR36444">
    <property type="entry name" value="TRANSCRIPTIONAL REGULATOR PROTEIN YOBU-RELATED"/>
    <property type="match status" value="1"/>
</dbReference>
<evidence type="ECO:0000313" key="2">
    <source>
        <dbReference type="EMBL" id="ELR71212.1"/>
    </source>
</evidence>
<dbReference type="eggNOG" id="COG3708">
    <property type="taxonomic scope" value="Bacteria"/>
</dbReference>
<evidence type="ECO:0000259" key="1">
    <source>
        <dbReference type="SMART" id="SM00871"/>
    </source>
</evidence>
<protein>
    <submittedName>
        <fullName evidence="2">Transcriptional regulator</fullName>
    </submittedName>
</protein>
<dbReference type="Pfam" id="PF06445">
    <property type="entry name" value="GyrI-like"/>
    <property type="match status" value="1"/>
</dbReference>
<dbReference type="InterPro" id="IPR011256">
    <property type="entry name" value="Reg_factor_effector_dom_sf"/>
</dbReference>
<name>L8JVE3_9BACT</name>
<dbReference type="PANTHER" id="PTHR36444:SF2">
    <property type="entry name" value="TRANSCRIPTIONAL REGULATOR PROTEIN YOBU-RELATED"/>
    <property type="match status" value="1"/>
</dbReference>
<dbReference type="Proteomes" id="UP000011135">
    <property type="component" value="Unassembled WGS sequence"/>
</dbReference>
<dbReference type="InterPro" id="IPR029442">
    <property type="entry name" value="GyrI-like"/>
</dbReference>
<reference evidence="2 3" key="1">
    <citation type="submission" date="2012-12" db="EMBL/GenBank/DDBJ databases">
        <title>Genome assembly of Fulvivirga imtechensis AK7.</title>
        <authorList>
            <person name="Nupur N."/>
            <person name="Khatri I."/>
            <person name="Kumar R."/>
            <person name="Subramanian S."/>
            <person name="Pinnaka A."/>
        </authorList>
    </citation>
    <scope>NUCLEOTIDE SEQUENCE [LARGE SCALE GENOMIC DNA]</scope>
    <source>
        <strain evidence="2 3">AK7</strain>
    </source>
</reference>
<gene>
    <name evidence="2" type="ORF">C900_03016</name>
</gene>
<keyword evidence="3" id="KW-1185">Reference proteome</keyword>
<dbReference type="OrthoDB" id="8560232at2"/>
<dbReference type="RefSeq" id="WP_009580353.1">
    <property type="nucleotide sequence ID" value="NZ_AMZN01000044.1"/>
</dbReference>
<organism evidence="2 3">
    <name type="scientific">Fulvivirga imtechensis AK7</name>
    <dbReference type="NCBI Taxonomy" id="1237149"/>
    <lineage>
        <taxon>Bacteria</taxon>
        <taxon>Pseudomonadati</taxon>
        <taxon>Bacteroidota</taxon>
        <taxon>Cytophagia</taxon>
        <taxon>Cytophagales</taxon>
        <taxon>Fulvivirgaceae</taxon>
        <taxon>Fulvivirga</taxon>
    </lineage>
</organism>
<evidence type="ECO:0000313" key="3">
    <source>
        <dbReference type="Proteomes" id="UP000011135"/>
    </source>
</evidence>
<sequence length="160" mass="18750">MEPRIEMLSERKLVGISAQMSLAKDKTVELWSSFMPVRKLIKNKAGTYFYSMQVYDKSLSFSDFNPQTAFTKWAAIEVSNFDKIPDCLQAYTLQGGLYAVFTYKGRARDFAATWQYIFGQWLPASAYELDQREHFELLDEKYDPNDPESEEEVWIPIRKR</sequence>
<feature type="domain" description="AraC effector-binding" evidence="1">
    <location>
        <begin position="1"/>
        <end position="158"/>
    </location>
</feature>